<feature type="domain" description="LIM zinc-binding" evidence="8">
    <location>
        <begin position="1509"/>
        <end position="1564"/>
    </location>
</feature>
<dbReference type="FunFam" id="2.10.110.10:FF:000069">
    <property type="entry name" value="Uncharacterized protein, isoform Z"/>
    <property type="match status" value="1"/>
</dbReference>
<keyword evidence="11" id="KW-1185">Reference proteome</keyword>
<feature type="compositionally biased region" description="Low complexity" evidence="7">
    <location>
        <begin position="1061"/>
        <end position="1070"/>
    </location>
</feature>
<feature type="region of interest" description="Disordered" evidence="7">
    <location>
        <begin position="229"/>
        <end position="248"/>
    </location>
</feature>
<dbReference type="InterPro" id="IPR031847">
    <property type="entry name" value="PDLI1-4/Zasp-like_mid"/>
</dbReference>
<dbReference type="Gene3D" id="2.10.110.10">
    <property type="entry name" value="Cysteine Rich Protein"/>
    <property type="match status" value="4"/>
</dbReference>
<name>A0ABD1EBX0_HYPHA</name>
<dbReference type="CDD" id="cd09455">
    <property type="entry name" value="LIM1_Enigma_like_1"/>
    <property type="match status" value="1"/>
</dbReference>
<dbReference type="InterPro" id="IPR001478">
    <property type="entry name" value="PDZ"/>
</dbReference>
<comment type="caution">
    <text evidence="10">The sequence shown here is derived from an EMBL/GenBank/DDBJ whole genome shotgun (WGS) entry which is preliminary data.</text>
</comment>
<evidence type="ECO:0008006" key="12">
    <source>
        <dbReference type="Google" id="ProtNLM"/>
    </source>
</evidence>
<dbReference type="EMBL" id="JBDJPC010000009">
    <property type="protein sequence ID" value="KAL1491447.1"/>
    <property type="molecule type" value="Genomic_DNA"/>
</dbReference>
<keyword evidence="3 6" id="KW-0479">Metal-binding</keyword>
<dbReference type="FunFam" id="2.10.110.10:FF:000020">
    <property type="entry name" value="PDZ and LIM domain protein 5"/>
    <property type="match status" value="1"/>
</dbReference>
<sequence>MATLTTVRLNKGDSPTWGFRLQGGKDFGTPLVIQKVNGGSPAERAGLIAGDSVIKINNVDVFNLLHKEAQDVIVRAGSSFEMVIQRGGSTWKPTVVPTGSYAKPSPSINNVSAVTKTSLAAPRNDNIGSIGTGHNQAAKPFTPQVNGAVNGGPKLVNKQYNTPLKLYSEDAIAETISAQSEVLSTGALGVNFKKNEKNYDASNSAVYRMLQEAENDPGAQLNEPVLNRNTESHERRKESLHSLNDELKSDSHTESAVTICTDCERVIVGVFVRIKDKNLHVECFKCSTCGSSLKNVGYYNINNKLYCDVHAKSAAIAINNPAAVPITPSNRAPASAISTALSGHSLPSASPLSPKTSTYAPNYLPSAAPKPFSSVSGPLSPGGGSLPRPGPLSPSSNFNKAPLSPPTGHSYGSYSPASTAVPSTLATTNIIWPPLHEDTDIPTACPLFYPPPSKVEAELERKQAAKKTTQFEREYFSEEDVTMDETLSYYSEELSFTGRRSATECAELLSETLETQKLVENVISTVPKLPVPIQAPPIPPPPQPNEFGDLKRPTDYQPNTIECHLSNKIENSVPQKWESSLTQAIRTTAPDPDTFSRIPSRMAASPLASALSIAPAQPFTPLAHSILDPVPLPEETEPYFPPEHPIILREDINNNQKSTMEKPSIPKPYSPFVKALEIAPERPFTPVGGPTPTPPTVKKKPKDPLDKLLEELPKPNEKLDMRSALTTAPERPYTPLISDQVDPVKGQKKPEPRQDLIRPLKPEELPVSFKINTKEPKPPSYYAPCVLEERIRAETSESIESCESKETRIIEKETVQPGQVTQHFVATNQENQPVSSNFAPLFQGFSCSFKNKTDHSQFSIEVCTTPPVLSPPPKAQTPISYIATVEEKPACVTREKIIEEKRDSQQSLKKAETVTVEVKEIERQAEEVVQVKPIPVSMILRKPEALPGYQLDLKAIAEADLLLMERKKRAEERLRKEKEIQDQACTVKAQKMQEIPIKPVITIEGDSNYLSDERPPSQTFSPRPRSITPSMINKAPPLLPYYQDNLVAHYQPPTEANLFDPSQPQISRSPSPHPVKQRSRSPSPFPIRQERAKSPAEGPPANPLASSKPLPTPEDSRIRQAKDSLQTSLTHYKQQRDLIEQQRGLDFCRREDTQETQEDFSQNVAYPKEDVRTGKVQMQVQQLLQQQVDGSDRREVRVVAVPGGGMVKTDVSTKEDHLLACNKTQSHSTEISADGLVQVQRTKRVTEELEQSHKENNVQIITCTKPFAKVNVQSVEPPTSCQNFHITNPHHIKDTQKTLQQASQKLSEIQPPIPPPPQPPIRRVFPPGSLGPLKHVTPPRPSDNVTKPNIPNPDVGAGAGRQSGGVTAAPKRGRGLLNAAALPGSRVPLCGHCHGQIRGPFITALGKIWCPQHFVCATGSCRRPLQDLGFVEENGQLYCEYCFEQYLAPPCSKCNAKIKGDCLKAIGKNFHPECFNCFYCGKLFGNNPFFLEDGSPYCEADWNELFTTKCFACGFPVEAGDRWVEALNNNYHSQCFNCTMCKKNLEGQSFFAKGGRPFCKNHAR</sequence>
<feature type="region of interest" description="Disordered" evidence="7">
    <location>
        <begin position="374"/>
        <end position="418"/>
    </location>
</feature>
<dbReference type="PROSITE" id="PS00478">
    <property type="entry name" value="LIM_DOMAIN_1"/>
    <property type="match status" value="1"/>
</dbReference>
<dbReference type="PROSITE" id="PS50023">
    <property type="entry name" value="LIM_DOMAIN_2"/>
    <property type="match status" value="3"/>
</dbReference>
<evidence type="ECO:0000259" key="9">
    <source>
        <dbReference type="PROSITE" id="PS50106"/>
    </source>
</evidence>
<comment type="subcellular location">
    <subcellularLocation>
        <location evidence="1">Cytoplasm</location>
    </subcellularLocation>
</comment>
<dbReference type="PANTHER" id="PTHR24214">
    <property type="entry name" value="PDZ AND LIM DOMAIN PROTEIN ZASP"/>
    <property type="match status" value="1"/>
</dbReference>
<dbReference type="FunFam" id="2.10.110.10:FF:000073">
    <property type="entry name" value="Uncharacterized protein, isoform Z"/>
    <property type="match status" value="1"/>
</dbReference>
<dbReference type="SMART" id="SM00735">
    <property type="entry name" value="ZM"/>
    <property type="match status" value="1"/>
</dbReference>
<feature type="compositionally biased region" description="Polar residues" evidence="7">
    <location>
        <begin position="1016"/>
        <end position="1031"/>
    </location>
</feature>
<dbReference type="CDD" id="cd23068">
    <property type="entry name" value="PDZ_ZASP52-like"/>
    <property type="match status" value="1"/>
</dbReference>
<keyword evidence="5 6" id="KW-0440">LIM domain</keyword>
<evidence type="ECO:0000256" key="6">
    <source>
        <dbReference type="PROSITE-ProRule" id="PRU00125"/>
    </source>
</evidence>
<dbReference type="SUPFAM" id="SSF50156">
    <property type="entry name" value="PDZ domain-like"/>
    <property type="match status" value="1"/>
</dbReference>
<feature type="region of interest" description="Disordered" evidence="7">
    <location>
        <begin position="1306"/>
        <end position="1370"/>
    </location>
</feature>
<dbReference type="SMART" id="SM00132">
    <property type="entry name" value="LIM"/>
    <property type="match status" value="4"/>
</dbReference>
<dbReference type="Pfam" id="PF00595">
    <property type="entry name" value="PDZ"/>
    <property type="match status" value="1"/>
</dbReference>
<dbReference type="PROSITE" id="PS50106">
    <property type="entry name" value="PDZ"/>
    <property type="match status" value="1"/>
</dbReference>
<dbReference type="CDD" id="cd09461">
    <property type="entry name" value="LIM3_Enigma_like_1"/>
    <property type="match status" value="1"/>
</dbReference>
<evidence type="ECO:0000256" key="5">
    <source>
        <dbReference type="ARBA" id="ARBA00023038"/>
    </source>
</evidence>
<evidence type="ECO:0000256" key="3">
    <source>
        <dbReference type="ARBA" id="ARBA00022723"/>
    </source>
</evidence>
<dbReference type="InterPro" id="IPR006643">
    <property type="entry name" value="Zasp-like_motif"/>
</dbReference>
<dbReference type="Proteomes" id="UP001566132">
    <property type="component" value="Unassembled WGS sequence"/>
</dbReference>
<evidence type="ECO:0000256" key="1">
    <source>
        <dbReference type="ARBA" id="ARBA00004496"/>
    </source>
</evidence>
<evidence type="ECO:0000313" key="10">
    <source>
        <dbReference type="EMBL" id="KAL1491447.1"/>
    </source>
</evidence>
<proteinExistence type="predicted"/>
<dbReference type="Pfam" id="PF15936">
    <property type="entry name" value="DUF4749"/>
    <property type="match status" value="1"/>
</dbReference>
<accession>A0ABD1EBX0</accession>
<evidence type="ECO:0000256" key="7">
    <source>
        <dbReference type="SAM" id="MobiDB-lite"/>
    </source>
</evidence>
<dbReference type="GO" id="GO:0046872">
    <property type="term" value="F:metal ion binding"/>
    <property type="evidence" value="ECO:0007669"/>
    <property type="project" value="UniProtKB-KW"/>
</dbReference>
<dbReference type="FunFam" id="2.10.110.10:FF:000060">
    <property type="entry name" value="Uncharacterized protein, isoform Z"/>
    <property type="match status" value="1"/>
</dbReference>
<dbReference type="SUPFAM" id="SSF57716">
    <property type="entry name" value="Glucocorticoid receptor-like (DNA-binding domain)"/>
    <property type="match status" value="5"/>
</dbReference>
<feature type="compositionally biased region" description="Pro residues" evidence="7">
    <location>
        <begin position="1311"/>
        <end position="1320"/>
    </location>
</feature>
<dbReference type="CDD" id="cd08368">
    <property type="entry name" value="LIM"/>
    <property type="match status" value="1"/>
</dbReference>
<dbReference type="PANTHER" id="PTHR24214:SF38">
    <property type="entry name" value="PDZ AND LIM DOMAIN PROTEIN ZASP-RELATED"/>
    <property type="match status" value="1"/>
</dbReference>
<organism evidence="10 11">
    <name type="scientific">Hypothenemus hampei</name>
    <name type="common">Coffee berry borer</name>
    <dbReference type="NCBI Taxonomy" id="57062"/>
    <lineage>
        <taxon>Eukaryota</taxon>
        <taxon>Metazoa</taxon>
        <taxon>Ecdysozoa</taxon>
        <taxon>Arthropoda</taxon>
        <taxon>Hexapoda</taxon>
        <taxon>Insecta</taxon>
        <taxon>Pterygota</taxon>
        <taxon>Neoptera</taxon>
        <taxon>Endopterygota</taxon>
        <taxon>Coleoptera</taxon>
        <taxon>Polyphaga</taxon>
        <taxon>Cucujiformia</taxon>
        <taxon>Curculionidae</taxon>
        <taxon>Scolytinae</taxon>
        <taxon>Hypothenemus</taxon>
    </lineage>
</organism>
<evidence type="ECO:0000313" key="11">
    <source>
        <dbReference type="Proteomes" id="UP001566132"/>
    </source>
</evidence>
<dbReference type="GO" id="GO:0005737">
    <property type="term" value="C:cytoplasm"/>
    <property type="evidence" value="ECO:0007669"/>
    <property type="project" value="UniProtKB-SubCell"/>
</dbReference>
<feature type="region of interest" description="Disordered" evidence="7">
    <location>
        <begin position="1053"/>
        <end position="1119"/>
    </location>
</feature>
<dbReference type="CDD" id="cd09360">
    <property type="entry name" value="LIM_ALP_like"/>
    <property type="match status" value="1"/>
</dbReference>
<evidence type="ECO:0000256" key="4">
    <source>
        <dbReference type="ARBA" id="ARBA00022833"/>
    </source>
</evidence>
<keyword evidence="2" id="KW-0963">Cytoplasm</keyword>
<gene>
    <name evidence="10" type="ORF">ABEB36_012045</name>
</gene>
<dbReference type="Pfam" id="PF00412">
    <property type="entry name" value="LIM"/>
    <property type="match status" value="4"/>
</dbReference>
<dbReference type="SMART" id="SM00228">
    <property type="entry name" value="PDZ"/>
    <property type="match status" value="1"/>
</dbReference>
<dbReference type="InterPro" id="IPR001781">
    <property type="entry name" value="Znf_LIM"/>
</dbReference>
<dbReference type="FunFam" id="2.30.42.10:FF:000055">
    <property type="entry name" value="PDZ and LIM domain protein 3"/>
    <property type="match status" value="1"/>
</dbReference>
<feature type="compositionally biased region" description="Basic and acidic residues" evidence="7">
    <location>
        <begin position="230"/>
        <end position="248"/>
    </location>
</feature>
<protein>
    <recommendedName>
        <fullName evidence="12">PDZ and LIM domain protein Zasp</fullName>
    </recommendedName>
</protein>
<dbReference type="InterPro" id="IPR050604">
    <property type="entry name" value="PDZ-LIM_domain"/>
</dbReference>
<evidence type="ECO:0000256" key="2">
    <source>
        <dbReference type="ARBA" id="ARBA00022490"/>
    </source>
</evidence>
<feature type="region of interest" description="Disordered" evidence="7">
    <location>
        <begin position="1006"/>
        <end position="1032"/>
    </location>
</feature>
<feature type="domain" description="PDZ" evidence="9">
    <location>
        <begin position="6"/>
        <end position="88"/>
    </location>
</feature>
<feature type="domain" description="LIM zinc-binding" evidence="8">
    <location>
        <begin position="258"/>
        <end position="317"/>
    </location>
</feature>
<feature type="region of interest" description="Disordered" evidence="7">
    <location>
        <begin position="733"/>
        <end position="752"/>
    </location>
</feature>
<dbReference type="InterPro" id="IPR036034">
    <property type="entry name" value="PDZ_sf"/>
</dbReference>
<reference evidence="10 11" key="1">
    <citation type="submission" date="2024-05" db="EMBL/GenBank/DDBJ databases">
        <title>Genetic variation in Jamaican populations of the coffee berry borer (Hypothenemus hampei).</title>
        <authorList>
            <person name="Errbii M."/>
            <person name="Myrie A."/>
        </authorList>
    </citation>
    <scope>NUCLEOTIDE SEQUENCE [LARGE SCALE GENOMIC DNA]</scope>
    <source>
        <strain evidence="10">JA-Hopewell-2020-01-JO</strain>
        <tissue evidence="10">Whole body</tissue>
    </source>
</reference>
<evidence type="ECO:0000259" key="8">
    <source>
        <dbReference type="PROSITE" id="PS50023"/>
    </source>
</evidence>
<dbReference type="Gene3D" id="2.30.42.10">
    <property type="match status" value="1"/>
</dbReference>
<keyword evidence="4 6" id="KW-0862">Zinc</keyword>
<feature type="domain" description="LIM zinc-binding" evidence="8">
    <location>
        <begin position="1449"/>
        <end position="1508"/>
    </location>
</feature>
<feature type="region of interest" description="Disordered" evidence="7">
    <location>
        <begin position="682"/>
        <end position="704"/>
    </location>
</feature>